<dbReference type="InterPro" id="IPR011527">
    <property type="entry name" value="ABC1_TM_dom"/>
</dbReference>
<evidence type="ECO:0000256" key="8">
    <source>
        <dbReference type="SAM" id="Phobius"/>
    </source>
</evidence>
<dbReference type="InterPro" id="IPR036640">
    <property type="entry name" value="ABC1_TM_sf"/>
</dbReference>
<comment type="similarity">
    <text evidence="2">Belongs to the ABC transporter superfamily.</text>
</comment>
<dbReference type="OrthoDB" id="9806127at2"/>
<dbReference type="GO" id="GO:0005886">
    <property type="term" value="C:plasma membrane"/>
    <property type="evidence" value="ECO:0007669"/>
    <property type="project" value="UniProtKB-SubCell"/>
</dbReference>
<dbReference type="Proteomes" id="UP000480246">
    <property type="component" value="Unassembled WGS sequence"/>
</dbReference>
<dbReference type="PROSITE" id="PS50929">
    <property type="entry name" value="ABC_TM1F"/>
    <property type="match status" value="1"/>
</dbReference>
<accession>A0A7C8GRB1</accession>
<dbReference type="InterPro" id="IPR039421">
    <property type="entry name" value="Type_1_exporter"/>
</dbReference>
<dbReference type="FunFam" id="3.40.50.300:FF:000218">
    <property type="entry name" value="Multidrug ABC transporter ATP-binding protein"/>
    <property type="match status" value="1"/>
</dbReference>
<proteinExistence type="inferred from homology"/>
<keyword evidence="5 11" id="KW-0067">ATP-binding</keyword>
<keyword evidence="3 8" id="KW-0812">Transmembrane</keyword>
<dbReference type="SUPFAM" id="SSF90123">
    <property type="entry name" value="ABC transporter transmembrane region"/>
    <property type="match status" value="1"/>
</dbReference>
<dbReference type="GO" id="GO:0015421">
    <property type="term" value="F:ABC-type oligopeptide transporter activity"/>
    <property type="evidence" value="ECO:0007669"/>
    <property type="project" value="TreeGrafter"/>
</dbReference>
<dbReference type="Pfam" id="PF00005">
    <property type="entry name" value="ABC_tran"/>
    <property type="match status" value="1"/>
</dbReference>
<evidence type="ECO:0000256" key="2">
    <source>
        <dbReference type="ARBA" id="ARBA00005417"/>
    </source>
</evidence>
<feature type="transmembrane region" description="Helical" evidence="8">
    <location>
        <begin position="265"/>
        <end position="290"/>
    </location>
</feature>
<dbReference type="SMART" id="SM00382">
    <property type="entry name" value="AAA"/>
    <property type="match status" value="1"/>
</dbReference>
<dbReference type="RefSeq" id="WP_153405962.1">
    <property type="nucleotide sequence ID" value="NZ_ML762439.1"/>
</dbReference>
<dbReference type="InterPro" id="IPR003439">
    <property type="entry name" value="ABC_transporter-like_ATP-bd"/>
</dbReference>
<evidence type="ECO:0000256" key="5">
    <source>
        <dbReference type="ARBA" id="ARBA00022840"/>
    </source>
</evidence>
<feature type="transmembrane region" description="Helical" evidence="8">
    <location>
        <begin position="37"/>
        <end position="57"/>
    </location>
</feature>
<evidence type="ECO:0000313" key="12">
    <source>
        <dbReference type="Proteomes" id="UP000480246"/>
    </source>
</evidence>
<sequence length="600" mass="68337">MSKDKGISLDFEKRFEEQQEIKGRLFRTMQVMYRGHYMRLFISFIFFLLKHSPVWILPIVTANLINFAANPDEYEMSALWLNISILTIVIIQNLPSQMLHISFMSKAIRHVEASLRSTLIRKLQHLSISFHGELRSGKLQAKVLRDVEMIEIMSKQTMLGVLPAFMNVIVAIVVTANRSWTVTSFFLVAIPISIVIVYFFRGKLNKRNREFREQVEEMSGQVAETVEMIPVTRAHGLEKVEINKMDTLLHHVRGKGYKLDITEAFFGASNWVVFQLFQVLCLLFTVYLAYLGRIPIGDVVLYQTYFTQILMSISGVINIYPQLAKGFESVHSISEILFAKETQEYQGKTKLKQLSGEVKFEHVYFMYRDSNKHVLTNFDLKVKPGETIAFVGESGAGKSTILNLVTGFYRPTSGRVLIDDLPMDDVSMRSFRKKIAVVPQNTILFSGSIRENITYGLAEVSEHEVQQAIRMANLSDIIKELPDGLETKIGEHGDRLSGGQRQRIAIARAFIRNPQMVILDEATSALDNVSEKLIQDAMKELIKGKTTFIVAHRLSTIQDADRIVVMKNGNCVEMGTYKQLVQQRGEFYNMKMASEAVRSS</sequence>
<dbReference type="PROSITE" id="PS00211">
    <property type="entry name" value="ABC_TRANSPORTER_1"/>
    <property type="match status" value="1"/>
</dbReference>
<evidence type="ECO:0000259" key="10">
    <source>
        <dbReference type="PROSITE" id="PS50929"/>
    </source>
</evidence>
<dbReference type="InterPro" id="IPR003593">
    <property type="entry name" value="AAA+_ATPase"/>
</dbReference>
<organism evidence="11 12">
    <name type="scientific">Gracilibacillus oryzae</name>
    <dbReference type="NCBI Taxonomy" id="1672701"/>
    <lineage>
        <taxon>Bacteria</taxon>
        <taxon>Bacillati</taxon>
        <taxon>Bacillota</taxon>
        <taxon>Bacilli</taxon>
        <taxon>Bacillales</taxon>
        <taxon>Bacillaceae</taxon>
        <taxon>Gracilibacillus</taxon>
    </lineage>
</organism>
<dbReference type="SUPFAM" id="SSF52540">
    <property type="entry name" value="P-loop containing nucleoside triphosphate hydrolases"/>
    <property type="match status" value="1"/>
</dbReference>
<reference evidence="11 12" key="1">
    <citation type="submission" date="2019-10" db="EMBL/GenBank/DDBJ databases">
        <title>Gracilibacillus sp. nov. isolated from rice seeds.</title>
        <authorList>
            <person name="He S."/>
        </authorList>
    </citation>
    <scope>NUCLEOTIDE SEQUENCE [LARGE SCALE GENOMIC DNA]</scope>
    <source>
        <strain evidence="11 12">TD8</strain>
    </source>
</reference>
<evidence type="ECO:0000256" key="6">
    <source>
        <dbReference type="ARBA" id="ARBA00022989"/>
    </source>
</evidence>
<dbReference type="InterPro" id="IPR027417">
    <property type="entry name" value="P-loop_NTPase"/>
</dbReference>
<evidence type="ECO:0000313" key="11">
    <source>
        <dbReference type="EMBL" id="KAB8128259.1"/>
    </source>
</evidence>
<feature type="domain" description="ABC transporter" evidence="9">
    <location>
        <begin position="358"/>
        <end position="593"/>
    </location>
</feature>
<evidence type="ECO:0000256" key="3">
    <source>
        <dbReference type="ARBA" id="ARBA00022692"/>
    </source>
</evidence>
<feature type="domain" description="ABC transmembrane type-1" evidence="10">
    <location>
        <begin position="56"/>
        <end position="325"/>
    </location>
</feature>
<dbReference type="GO" id="GO:0005524">
    <property type="term" value="F:ATP binding"/>
    <property type="evidence" value="ECO:0007669"/>
    <property type="project" value="UniProtKB-KW"/>
</dbReference>
<dbReference type="Gene3D" id="1.20.1560.10">
    <property type="entry name" value="ABC transporter type 1, transmembrane domain"/>
    <property type="match status" value="1"/>
</dbReference>
<keyword evidence="6 8" id="KW-1133">Transmembrane helix</keyword>
<dbReference type="PROSITE" id="PS50893">
    <property type="entry name" value="ABC_TRANSPORTER_2"/>
    <property type="match status" value="1"/>
</dbReference>
<feature type="transmembrane region" description="Helical" evidence="8">
    <location>
        <begin position="158"/>
        <end position="176"/>
    </location>
</feature>
<dbReference type="EMBL" id="WEID01000083">
    <property type="protein sequence ID" value="KAB8128259.1"/>
    <property type="molecule type" value="Genomic_DNA"/>
</dbReference>
<dbReference type="PANTHER" id="PTHR43394">
    <property type="entry name" value="ATP-DEPENDENT PERMEASE MDL1, MITOCHONDRIAL"/>
    <property type="match status" value="1"/>
</dbReference>
<comment type="subcellular location">
    <subcellularLocation>
        <location evidence="1">Cell membrane</location>
        <topology evidence="1">Multi-pass membrane protein</topology>
    </subcellularLocation>
</comment>
<dbReference type="Gene3D" id="3.40.50.300">
    <property type="entry name" value="P-loop containing nucleotide triphosphate hydrolases"/>
    <property type="match status" value="1"/>
</dbReference>
<gene>
    <name evidence="11" type="ORF">F9U64_16300</name>
</gene>
<protein>
    <submittedName>
        <fullName evidence="11">ABC transporter ATP-binding protein</fullName>
    </submittedName>
</protein>
<keyword evidence="7 8" id="KW-0472">Membrane</keyword>
<keyword evidence="4" id="KW-0547">Nucleotide-binding</keyword>
<dbReference type="AlphaFoldDB" id="A0A7C8GRB1"/>
<dbReference type="PANTHER" id="PTHR43394:SF1">
    <property type="entry name" value="ATP-BINDING CASSETTE SUB-FAMILY B MEMBER 10, MITOCHONDRIAL"/>
    <property type="match status" value="1"/>
</dbReference>
<feature type="transmembrane region" description="Helical" evidence="8">
    <location>
        <begin position="77"/>
        <end position="94"/>
    </location>
</feature>
<evidence type="ECO:0000256" key="1">
    <source>
        <dbReference type="ARBA" id="ARBA00004651"/>
    </source>
</evidence>
<dbReference type="InterPro" id="IPR017871">
    <property type="entry name" value="ABC_transporter-like_CS"/>
</dbReference>
<dbReference type="GO" id="GO:0016887">
    <property type="term" value="F:ATP hydrolysis activity"/>
    <property type="evidence" value="ECO:0007669"/>
    <property type="project" value="InterPro"/>
</dbReference>
<keyword evidence="12" id="KW-1185">Reference proteome</keyword>
<evidence type="ECO:0000259" key="9">
    <source>
        <dbReference type="PROSITE" id="PS50893"/>
    </source>
</evidence>
<comment type="caution">
    <text evidence="11">The sequence shown here is derived from an EMBL/GenBank/DDBJ whole genome shotgun (WGS) entry which is preliminary data.</text>
</comment>
<name>A0A7C8GRB1_9BACI</name>
<dbReference type="CDD" id="cd07346">
    <property type="entry name" value="ABC_6TM_exporters"/>
    <property type="match status" value="1"/>
</dbReference>
<evidence type="ECO:0000256" key="7">
    <source>
        <dbReference type="ARBA" id="ARBA00023136"/>
    </source>
</evidence>
<dbReference type="Pfam" id="PF00664">
    <property type="entry name" value="ABC_membrane"/>
    <property type="match status" value="1"/>
</dbReference>
<evidence type="ECO:0000256" key="4">
    <source>
        <dbReference type="ARBA" id="ARBA00022741"/>
    </source>
</evidence>
<feature type="transmembrane region" description="Helical" evidence="8">
    <location>
        <begin position="182"/>
        <end position="200"/>
    </location>
</feature>